<proteinExistence type="predicted"/>
<feature type="region of interest" description="Disordered" evidence="3">
    <location>
        <begin position="83"/>
        <end position="125"/>
    </location>
</feature>
<dbReference type="InterPro" id="IPR001041">
    <property type="entry name" value="2Fe-2S_ferredoxin-type"/>
</dbReference>
<protein>
    <recommendedName>
        <fullName evidence="4">2Fe-2S ferredoxin-type domain-containing protein</fullName>
    </recommendedName>
</protein>
<accession>A0A830HC69</accession>
<dbReference type="SUPFAM" id="SSF54292">
    <property type="entry name" value="2Fe-2S ferredoxin-like"/>
    <property type="match status" value="1"/>
</dbReference>
<keyword evidence="6" id="KW-1185">Reference proteome</keyword>
<dbReference type="InterPro" id="IPR036010">
    <property type="entry name" value="2Fe-2S_ferredoxin-like_sf"/>
</dbReference>
<evidence type="ECO:0000256" key="2">
    <source>
        <dbReference type="ARBA" id="ARBA00023014"/>
    </source>
</evidence>
<dbReference type="InterPro" id="IPR012675">
    <property type="entry name" value="Beta-grasp_dom_sf"/>
</dbReference>
<gene>
    <name evidence="5" type="ORF">PPROV_000370800</name>
</gene>
<keyword evidence="1" id="KW-0479">Metal-binding</keyword>
<keyword evidence="1" id="KW-0408">Iron</keyword>
<dbReference type="Proteomes" id="UP000660262">
    <property type="component" value="Unassembled WGS sequence"/>
</dbReference>
<dbReference type="CDD" id="cd00207">
    <property type="entry name" value="fer2"/>
    <property type="match status" value="1"/>
</dbReference>
<comment type="caution">
    <text evidence="5">The sequence shown here is derived from an EMBL/GenBank/DDBJ whole genome shotgun (WGS) entry which is preliminary data.</text>
</comment>
<dbReference type="AlphaFoldDB" id="A0A830HC69"/>
<evidence type="ECO:0000256" key="1">
    <source>
        <dbReference type="ARBA" id="ARBA00022714"/>
    </source>
</evidence>
<dbReference type="GO" id="GO:0051537">
    <property type="term" value="F:2 iron, 2 sulfur cluster binding"/>
    <property type="evidence" value="ECO:0007669"/>
    <property type="project" value="UniProtKB-KW"/>
</dbReference>
<evidence type="ECO:0000313" key="6">
    <source>
        <dbReference type="Proteomes" id="UP000660262"/>
    </source>
</evidence>
<sequence>MLMNGLSPHNEGARTINCRGLGTCGTCAVRVLDGRVEPATWTQKERLRLNFPPHGPPTNQKLRLACQVRLCAGQDVTLQKMGGFWGSTDEPAPEPPPFTAPLGPLEFALDRDSWGSRPAGQDNKK</sequence>
<feature type="domain" description="2Fe-2S ferredoxin-type" evidence="4">
    <location>
        <begin position="16"/>
        <end position="70"/>
    </location>
</feature>
<name>A0A830HC69_9CHLO</name>
<dbReference type="Gene3D" id="3.10.20.30">
    <property type="match status" value="1"/>
</dbReference>
<evidence type="ECO:0000313" key="5">
    <source>
        <dbReference type="EMBL" id="GHP04956.1"/>
    </source>
</evidence>
<keyword evidence="2" id="KW-0411">Iron-sulfur</keyword>
<evidence type="ECO:0000259" key="4">
    <source>
        <dbReference type="Pfam" id="PF00111"/>
    </source>
</evidence>
<dbReference type="Pfam" id="PF00111">
    <property type="entry name" value="Fer2"/>
    <property type="match status" value="1"/>
</dbReference>
<keyword evidence="1" id="KW-0001">2Fe-2S</keyword>
<organism evidence="5 6">
    <name type="scientific">Pycnococcus provasolii</name>
    <dbReference type="NCBI Taxonomy" id="41880"/>
    <lineage>
        <taxon>Eukaryota</taxon>
        <taxon>Viridiplantae</taxon>
        <taxon>Chlorophyta</taxon>
        <taxon>Pseudoscourfieldiophyceae</taxon>
        <taxon>Pseudoscourfieldiales</taxon>
        <taxon>Pycnococcaceae</taxon>
        <taxon>Pycnococcus</taxon>
    </lineage>
</organism>
<dbReference type="EMBL" id="BNJQ01000009">
    <property type="protein sequence ID" value="GHP04956.1"/>
    <property type="molecule type" value="Genomic_DNA"/>
</dbReference>
<evidence type="ECO:0000256" key="3">
    <source>
        <dbReference type="SAM" id="MobiDB-lite"/>
    </source>
</evidence>
<reference evidence="5" key="1">
    <citation type="submission" date="2020-10" db="EMBL/GenBank/DDBJ databases">
        <title>Unveiling of a novel bifunctional photoreceptor, Dualchrome1, isolated from a cosmopolitan green alga.</title>
        <authorList>
            <person name="Suzuki S."/>
            <person name="Kawachi M."/>
        </authorList>
    </citation>
    <scope>NUCLEOTIDE SEQUENCE</scope>
    <source>
        <strain evidence="5">NIES 2893</strain>
    </source>
</reference>
<dbReference type="OrthoDB" id="5987010at2759"/>